<dbReference type="WBParaSite" id="GPUH_0000498401-mRNA-1">
    <property type="protein sequence ID" value="GPUH_0000498401-mRNA-1"/>
    <property type="gene ID" value="GPUH_0000498401"/>
</dbReference>
<accession>A0A183D8D6</accession>
<keyword evidence="2" id="KW-1185">Reference proteome</keyword>
<proteinExistence type="predicted"/>
<dbReference type="Proteomes" id="UP000271098">
    <property type="component" value="Unassembled WGS sequence"/>
</dbReference>
<dbReference type="EMBL" id="UYRT01010002">
    <property type="protein sequence ID" value="VDK48428.1"/>
    <property type="molecule type" value="Genomic_DNA"/>
</dbReference>
<dbReference type="Gene3D" id="1.20.1270.60">
    <property type="entry name" value="Arfaptin homology (AH) domain/BAR domain"/>
    <property type="match status" value="1"/>
</dbReference>
<evidence type="ECO:0000313" key="3">
    <source>
        <dbReference type="WBParaSite" id="GPUH_0000498401-mRNA-1"/>
    </source>
</evidence>
<name>A0A183D8D6_9BILA</name>
<organism evidence="3">
    <name type="scientific">Gongylonema pulchrum</name>
    <dbReference type="NCBI Taxonomy" id="637853"/>
    <lineage>
        <taxon>Eukaryota</taxon>
        <taxon>Metazoa</taxon>
        <taxon>Ecdysozoa</taxon>
        <taxon>Nematoda</taxon>
        <taxon>Chromadorea</taxon>
        <taxon>Rhabditida</taxon>
        <taxon>Spirurina</taxon>
        <taxon>Spiruromorpha</taxon>
        <taxon>Spiruroidea</taxon>
        <taxon>Gongylonematidae</taxon>
        <taxon>Gongylonema</taxon>
    </lineage>
</organism>
<dbReference type="OrthoDB" id="5818617at2759"/>
<dbReference type="AlphaFoldDB" id="A0A183D8D6"/>
<evidence type="ECO:0000313" key="2">
    <source>
        <dbReference type="Proteomes" id="UP000271098"/>
    </source>
</evidence>
<gene>
    <name evidence="1" type="ORF">GPUH_LOCUS4976</name>
</gene>
<dbReference type="InterPro" id="IPR027267">
    <property type="entry name" value="AH/BAR_dom_sf"/>
</dbReference>
<evidence type="ECO:0000313" key="1">
    <source>
        <dbReference type="EMBL" id="VDK48428.1"/>
    </source>
</evidence>
<dbReference type="SUPFAM" id="SSF103657">
    <property type="entry name" value="BAR/IMD domain-like"/>
    <property type="match status" value="1"/>
</dbReference>
<protein>
    <submittedName>
        <fullName evidence="3">BAR domain-containing protein</fullName>
    </submittedName>
</protein>
<reference evidence="1 2" key="2">
    <citation type="submission" date="2018-11" db="EMBL/GenBank/DDBJ databases">
        <authorList>
            <consortium name="Pathogen Informatics"/>
        </authorList>
    </citation>
    <scope>NUCLEOTIDE SEQUENCE [LARGE SCALE GENOMIC DNA]</scope>
</reference>
<sequence length="127" mass="14768">MEMLPTMRSVADELQERADAVSRSFQTKGTTTFSEDLSVSIRLLIPQVSYHKEYVNFLESQSEMYDKIGNLQRTLYTEIQDKVKNPLKTWVVSDYDRIMNSIDLLKVKRRQMNAVMAEKSAVKVDVR</sequence>
<reference evidence="3" key="1">
    <citation type="submission" date="2016-06" db="UniProtKB">
        <authorList>
            <consortium name="WormBaseParasite"/>
        </authorList>
    </citation>
    <scope>IDENTIFICATION</scope>
</reference>